<reference evidence="2" key="1">
    <citation type="submission" date="2021-01" db="EMBL/GenBank/DDBJ databases">
        <authorList>
            <consortium name="Genoscope - CEA"/>
            <person name="William W."/>
        </authorList>
    </citation>
    <scope>NUCLEOTIDE SEQUENCE</scope>
</reference>
<evidence type="ECO:0000256" key="1">
    <source>
        <dbReference type="SAM" id="Phobius"/>
    </source>
</evidence>
<evidence type="ECO:0000313" key="3">
    <source>
        <dbReference type="Proteomes" id="UP000692954"/>
    </source>
</evidence>
<organism evidence="2 3">
    <name type="scientific">Paramecium sonneborni</name>
    <dbReference type="NCBI Taxonomy" id="65129"/>
    <lineage>
        <taxon>Eukaryota</taxon>
        <taxon>Sar</taxon>
        <taxon>Alveolata</taxon>
        <taxon>Ciliophora</taxon>
        <taxon>Intramacronucleata</taxon>
        <taxon>Oligohymenophorea</taxon>
        <taxon>Peniculida</taxon>
        <taxon>Parameciidae</taxon>
        <taxon>Paramecium</taxon>
    </lineage>
</organism>
<keyword evidence="3" id="KW-1185">Reference proteome</keyword>
<dbReference type="AlphaFoldDB" id="A0A8S1RRA7"/>
<accession>A0A8S1RRA7</accession>
<dbReference type="EMBL" id="CAJJDN010000236">
    <property type="protein sequence ID" value="CAD8129639.1"/>
    <property type="molecule type" value="Genomic_DNA"/>
</dbReference>
<keyword evidence="1" id="KW-1133">Transmembrane helix</keyword>
<keyword evidence="1" id="KW-0812">Transmembrane</keyword>
<evidence type="ECO:0000313" key="2">
    <source>
        <dbReference type="EMBL" id="CAD8129639.1"/>
    </source>
</evidence>
<comment type="caution">
    <text evidence="2">The sequence shown here is derived from an EMBL/GenBank/DDBJ whole genome shotgun (WGS) entry which is preliminary data.</text>
</comment>
<evidence type="ECO:0008006" key="4">
    <source>
        <dbReference type="Google" id="ProtNLM"/>
    </source>
</evidence>
<keyword evidence="1" id="KW-0472">Membrane</keyword>
<dbReference type="Proteomes" id="UP000692954">
    <property type="component" value="Unassembled WGS sequence"/>
</dbReference>
<gene>
    <name evidence="2" type="ORF">PSON_ATCC_30995.1.T2360003</name>
</gene>
<sequence>MRRNLFQREILKCNSVSNGTLQQNKHLDVDDQLRRKPIIMEQQLDLEWMKIFFPIKNKQQSDLKIFIKQIKAVSYTVYNKHKYQLKYRQKQLKRKQTIQIAYLMIRKRENQGNQQQKGGFKQIQLKIIYKNIIYQFIFYFLLINFYILENKYFCLIYSQYNKNKCQKFNINKQTAQNQIKKQLPMLQLIYYQLIQQDINIVRILQSCLMNCYKAINMRLINQNWSYI</sequence>
<protein>
    <recommendedName>
        <fullName evidence="4">Transmembrane protein</fullName>
    </recommendedName>
</protein>
<feature type="transmembrane region" description="Helical" evidence="1">
    <location>
        <begin position="127"/>
        <end position="148"/>
    </location>
</feature>
<name>A0A8S1RRA7_9CILI</name>
<proteinExistence type="predicted"/>